<name>A0A4Q7MQR4_9BACT</name>
<sequence length="487" mass="54280">MKRLLYILIMATVLNSCYKDKGNYNYNAINDIVASFIADTFRVNRLDTLHIIPKLSGPDTNRLKFEWRVVGVEDPAEPLSSGKIVTISTDRSIREQITLQAGTYYHPFDFVAIDTVTDVKYFKRLYLQITTELQSGWMLLEHTGINADLSFITPGDKVIRNVYSAGNPEKPLPATARDVISVATGSLLGTLNLVYFDGGGYVLDNTSLQVAGDYEDMFYARPPVVDPYNMHKPSLFQYGPFTFNNGKVYALNGTFTSLLFGTAYTQPDNKGYSVAPFVAGGLGYGAIFFDQANYRFLYDGGGTSTSLKVFPANTNMAFDLNNVHKKMLTMKPGMGWDLWPDNWYAIFKNENDDNCFLYTINANGNMTTTPVAAAMQPMLNSPDIHRSPEYLFPNTVRQMYYAADNKLYLHDMAANQSRVIYQFEAGEHITAMKLKDNTITLATYNGSAGGGSVYFLPLATTGEISGNTYSKKFNGFEKIVQLAFKVG</sequence>
<comment type="caution">
    <text evidence="1">The sequence shown here is derived from an EMBL/GenBank/DDBJ whole genome shotgun (WGS) entry which is preliminary data.</text>
</comment>
<gene>
    <name evidence="1" type="ORF">EV199_2977</name>
</gene>
<accession>A0A4Q7MQR4</accession>
<keyword evidence="2" id="KW-1185">Reference proteome</keyword>
<dbReference type="EMBL" id="SGXA01000002">
    <property type="protein sequence ID" value="RZS71076.1"/>
    <property type="molecule type" value="Genomic_DNA"/>
</dbReference>
<dbReference type="Pfam" id="PF16407">
    <property type="entry name" value="PKD_2"/>
    <property type="match status" value="1"/>
</dbReference>
<evidence type="ECO:0000313" key="1">
    <source>
        <dbReference type="EMBL" id="RZS71076.1"/>
    </source>
</evidence>
<reference evidence="1 2" key="1">
    <citation type="submission" date="2019-02" db="EMBL/GenBank/DDBJ databases">
        <title>Genomic Encyclopedia of Type Strains, Phase IV (KMG-IV): sequencing the most valuable type-strain genomes for metagenomic binning, comparative biology and taxonomic classification.</title>
        <authorList>
            <person name="Goeker M."/>
        </authorList>
    </citation>
    <scope>NUCLEOTIDE SEQUENCE [LARGE SCALE GENOMIC DNA]</scope>
    <source>
        <strain evidence="1 2">DSM 18116</strain>
    </source>
</reference>
<evidence type="ECO:0000313" key="2">
    <source>
        <dbReference type="Proteomes" id="UP000293874"/>
    </source>
</evidence>
<dbReference type="Proteomes" id="UP000293874">
    <property type="component" value="Unassembled WGS sequence"/>
</dbReference>
<protein>
    <submittedName>
        <fullName evidence="1">PKD family protein</fullName>
    </submittedName>
</protein>
<proteinExistence type="predicted"/>
<dbReference type="RefSeq" id="WP_130541613.1">
    <property type="nucleotide sequence ID" value="NZ_CP042431.1"/>
</dbReference>
<dbReference type="OrthoDB" id="1095195at2"/>
<dbReference type="AlphaFoldDB" id="A0A4Q7MQR4"/>
<dbReference type="InterPro" id="IPR032183">
    <property type="entry name" value="PKD-like"/>
</dbReference>
<organism evidence="1 2">
    <name type="scientific">Pseudobacter ginsenosidimutans</name>
    <dbReference type="NCBI Taxonomy" id="661488"/>
    <lineage>
        <taxon>Bacteria</taxon>
        <taxon>Pseudomonadati</taxon>
        <taxon>Bacteroidota</taxon>
        <taxon>Chitinophagia</taxon>
        <taxon>Chitinophagales</taxon>
        <taxon>Chitinophagaceae</taxon>
        <taxon>Pseudobacter</taxon>
    </lineage>
</organism>